<evidence type="ECO:0000256" key="5">
    <source>
        <dbReference type="PIRSR" id="PIRSR602678-1"/>
    </source>
</evidence>
<evidence type="ECO:0000256" key="4">
    <source>
        <dbReference type="PIRNR" id="PIRNR037489"/>
    </source>
</evidence>
<feature type="binding site" evidence="5">
    <location>
        <position position="103"/>
    </location>
    <ligand>
        <name>a divalent metal cation</name>
        <dbReference type="ChEBI" id="CHEBI:60240"/>
        <label>1</label>
    </ligand>
</feature>
<organism evidence="6 7">
    <name type="scientific">Abyssicoccus albus</name>
    <dbReference type="NCBI Taxonomy" id="1817405"/>
    <lineage>
        <taxon>Bacteria</taxon>
        <taxon>Bacillati</taxon>
        <taxon>Bacillota</taxon>
        <taxon>Bacilli</taxon>
        <taxon>Bacillales</taxon>
        <taxon>Abyssicoccaceae</taxon>
    </lineage>
</organism>
<feature type="binding site" evidence="5">
    <location>
        <position position="326"/>
    </location>
    <ligand>
        <name>a divalent metal cation</name>
        <dbReference type="ChEBI" id="CHEBI:60240"/>
        <label>1</label>
    </ligand>
</feature>
<comment type="similarity">
    <text evidence="1 4">Belongs to the GTP cyclohydrolase I type 2/NIF3 family.</text>
</comment>
<dbReference type="EMBL" id="RKRK01000002">
    <property type="protein sequence ID" value="RPF58120.1"/>
    <property type="molecule type" value="Genomic_DNA"/>
</dbReference>
<dbReference type="InterPro" id="IPR036069">
    <property type="entry name" value="DUF34/NIF3_sf"/>
</dbReference>
<dbReference type="PANTHER" id="PTHR13799:SF14">
    <property type="entry name" value="GTP CYCLOHYDROLASE 1 TYPE 2 HOMOLOG"/>
    <property type="match status" value="1"/>
</dbReference>
<dbReference type="OrthoDB" id="9792792at2"/>
<proteinExistence type="inferred from homology"/>
<dbReference type="Proteomes" id="UP000277108">
    <property type="component" value="Unassembled WGS sequence"/>
</dbReference>
<protein>
    <recommendedName>
        <fullName evidence="2 4">GTP cyclohydrolase 1 type 2 homolog</fullName>
    </recommendedName>
</protein>
<accession>A0A3N5BST8</accession>
<feature type="binding site" evidence="5">
    <location>
        <position position="329"/>
    </location>
    <ligand>
        <name>a divalent metal cation</name>
        <dbReference type="ChEBI" id="CHEBI:60240"/>
        <label>1</label>
    </ligand>
</feature>
<feature type="binding site" evidence="5">
    <location>
        <position position="66"/>
    </location>
    <ligand>
        <name>a divalent metal cation</name>
        <dbReference type="ChEBI" id="CHEBI:60240"/>
        <label>1</label>
    </ligand>
</feature>
<dbReference type="PANTHER" id="PTHR13799">
    <property type="entry name" value="NGG1 INTERACTING FACTOR 3"/>
    <property type="match status" value="1"/>
</dbReference>
<evidence type="ECO:0000256" key="3">
    <source>
        <dbReference type="ARBA" id="ARBA00022723"/>
    </source>
</evidence>
<dbReference type="Pfam" id="PF01784">
    <property type="entry name" value="DUF34_NIF3"/>
    <property type="match status" value="1"/>
</dbReference>
<dbReference type="SUPFAM" id="SSF102705">
    <property type="entry name" value="NIF3 (NGG1p interacting factor 3)-like"/>
    <property type="match status" value="1"/>
</dbReference>
<dbReference type="InterPro" id="IPR002678">
    <property type="entry name" value="DUF34/NIF3"/>
</dbReference>
<feature type="binding site" evidence="5">
    <location>
        <position position="65"/>
    </location>
    <ligand>
        <name>a divalent metal cation</name>
        <dbReference type="ChEBI" id="CHEBI:60240"/>
        <label>1</label>
    </ligand>
</feature>
<dbReference type="Gene3D" id="3.40.1390.30">
    <property type="entry name" value="NIF3 (NGG1p interacting factor 3)-like"/>
    <property type="match status" value="1"/>
</dbReference>
<evidence type="ECO:0000313" key="6">
    <source>
        <dbReference type="EMBL" id="RPF58120.1"/>
    </source>
</evidence>
<keyword evidence="7" id="KW-1185">Reference proteome</keyword>
<evidence type="ECO:0000256" key="2">
    <source>
        <dbReference type="ARBA" id="ARBA00022112"/>
    </source>
</evidence>
<sequence>MMKINKLLTVLNDIAPFETAESWDNVGLIVGDSNEEVKGITVTLDVTLEVIDEVVEQGHNTIIAHHPILFSKRQNITNDYESQIIKKLIKHDIQLIALHTNLDKFNQGVSHMMMKQLNIDSTEVLSKETKDYYKLRIFVPNESVRDVESKLSSYGIGSQGNYDECFYKLQGEGQFRPTAEANPHIGKAGELTTVNEVVIETMVNDIPKEKIEAIVHEIHPYEEPVFDLYRLNKQEDYGIGIIHEFENGKGIEEFVQDVKIAFNLPFIDVVASSNSVKKIALIGGSGSPYFDVCRQNGVDTLLTGDIKYHEAQYAEQIGLNVLDIKHYSESFFKGYFKTYLEEQLTRLDKYDQSNHFIEIKESLINTNPFKVL</sequence>
<keyword evidence="3 4" id="KW-0479">Metal-binding</keyword>
<dbReference type="PIRSF" id="PIRSF037489">
    <property type="entry name" value="UCP037489_NIF3_YqfO"/>
    <property type="match status" value="1"/>
</dbReference>
<dbReference type="FunFam" id="3.40.1390.30:FF:000001">
    <property type="entry name" value="GTP cyclohydrolase 1 type 2"/>
    <property type="match status" value="1"/>
</dbReference>
<dbReference type="GO" id="GO:0046872">
    <property type="term" value="F:metal ion binding"/>
    <property type="evidence" value="ECO:0007669"/>
    <property type="project" value="UniProtKB-UniRule"/>
</dbReference>
<dbReference type="InterPro" id="IPR017221">
    <property type="entry name" value="DUF34/NIF3_bac"/>
</dbReference>
<dbReference type="InterPro" id="IPR015867">
    <property type="entry name" value="N-reg_PII/ATP_PRibTrfase_C"/>
</dbReference>
<gene>
    <name evidence="6" type="ORF">EDD62_0760</name>
</gene>
<dbReference type="NCBIfam" id="TIGR00486">
    <property type="entry name" value="YbgI_SA1388"/>
    <property type="match status" value="1"/>
</dbReference>
<name>A0A3N5BST8_9BACL</name>
<reference evidence="6 7" key="1">
    <citation type="submission" date="2018-11" db="EMBL/GenBank/DDBJ databases">
        <title>Genomic Encyclopedia of Type Strains, Phase IV (KMG-IV): sequencing the most valuable type-strain genomes for metagenomic binning, comparative biology and taxonomic classification.</title>
        <authorList>
            <person name="Goeker M."/>
        </authorList>
    </citation>
    <scope>NUCLEOTIDE SEQUENCE [LARGE SCALE GENOMIC DNA]</scope>
    <source>
        <strain evidence="6 7">DSM 29158</strain>
    </source>
</reference>
<dbReference type="AlphaFoldDB" id="A0A3N5BST8"/>
<dbReference type="GO" id="GO:0005737">
    <property type="term" value="C:cytoplasm"/>
    <property type="evidence" value="ECO:0007669"/>
    <property type="project" value="TreeGrafter"/>
</dbReference>
<dbReference type="Gene3D" id="3.30.70.120">
    <property type="match status" value="1"/>
</dbReference>
<comment type="caution">
    <text evidence="6">The sequence shown here is derived from an EMBL/GenBank/DDBJ whole genome shotgun (WGS) entry which is preliminary data.</text>
</comment>
<evidence type="ECO:0000313" key="7">
    <source>
        <dbReference type="Proteomes" id="UP000277108"/>
    </source>
</evidence>
<evidence type="ECO:0000256" key="1">
    <source>
        <dbReference type="ARBA" id="ARBA00006964"/>
    </source>
</evidence>